<dbReference type="Proteomes" id="UP001323405">
    <property type="component" value="Unassembled WGS sequence"/>
</dbReference>
<feature type="region of interest" description="Disordered" evidence="1">
    <location>
        <begin position="1098"/>
        <end position="1136"/>
    </location>
</feature>
<dbReference type="Gene3D" id="3.40.50.410">
    <property type="entry name" value="von Willebrand factor, type A domain"/>
    <property type="match status" value="1"/>
</dbReference>
<feature type="domain" description="VWFA" evidence="2">
    <location>
        <begin position="391"/>
        <end position="573"/>
    </location>
</feature>
<dbReference type="PANTHER" id="PTHR45737:SF6">
    <property type="entry name" value="VON WILLEBRAND FACTOR A DOMAIN-CONTAINING PROTEIN 5A"/>
    <property type="match status" value="1"/>
</dbReference>
<evidence type="ECO:0000313" key="4">
    <source>
        <dbReference type="EMBL" id="KAK4656706.1"/>
    </source>
</evidence>
<feature type="compositionally biased region" description="Acidic residues" evidence="1">
    <location>
        <begin position="898"/>
        <end position="908"/>
    </location>
</feature>
<feature type="domain" description="VIT" evidence="3">
    <location>
        <begin position="98"/>
        <end position="229"/>
    </location>
</feature>
<feature type="region of interest" description="Disordered" evidence="1">
    <location>
        <begin position="1369"/>
        <end position="1389"/>
    </location>
</feature>
<feature type="compositionally biased region" description="Basic and acidic residues" evidence="1">
    <location>
        <begin position="1098"/>
        <end position="1111"/>
    </location>
</feature>
<dbReference type="PROSITE" id="PS51468">
    <property type="entry name" value="VIT"/>
    <property type="match status" value="1"/>
</dbReference>
<dbReference type="InterPro" id="IPR036465">
    <property type="entry name" value="vWFA_dom_sf"/>
</dbReference>
<evidence type="ECO:0008006" key="6">
    <source>
        <dbReference type="Google" id="ProtNLM"/>
    </source>
</evidence>
<gene>
    <name evidence="4" type="ORF">QC762_206630</name>
</gene>
<accession>A0ABR0GLT6</accession>
<dbReference type="GeneID" id="87907471"/>
<name>A0ABR0GLT6_9PEZI</name>
<feature type="region of interest" description="Disordered" evidence="1">
    <location>
        <begin position="789"/>
        <end position="826"/>
    </location>
</feature>
<feature type="compositionally biased region" description="Basic and acidic residues" evidence="1">
    <location>
        <begin position="1118"/>
        <end position="1136"/>
    </location>
</feature>
<dbReference type="PROSITE" id="PS50234">
    <property type="entry name" value="VWFA"/>
    <property type="match status" value="1"/>
</dbReference>
<dbReference type="PANTHER" id="PTHR45737">
    <property type="entry name" value="VON WILLEBRAND FACTOR A DOMAIN-CONTAINING PROTEIN 5A"/>
    <property type="match status" value="1"/>
</dbReference>
<dbReference type="SMART" id="SM00327">
    <property type="entry name" value="VWA"/>
    <property type="match status" value="1"/>
</dbReference>
<feature type="region of interest" description="Disordered" evidence="1">
    <location>
        <begin position="856"/>
        <end position="920"/>
    </location>
</feature>
<sequence>MDALGQTDKVKTTPLDSWFFSLGSYHQKVLNMFGYRPNRFAGIVSRYDPREPLPAELESAFHESHALQTNLHLPYPTPTQALHTHPACAPPLLHSNIPTYTIQEPSLGRNVLPPVSISIEASVIQDTASITITQLFWNDSDSIIKEAAYTFPLSSGCTVTGFHCRIGHGKVLAGNVKPKEEAREEFRQHVRNRTTGAALLEQDTEEIFTTSLGNLPARTKIRVTVTYITLLKHHFADRKGITTLTIPTCIASRYGDKPQDYNNAASTSIPEGLTIQIEVVEAGKIASIVSPTHKVTVENRLGTRAASSFADLVGEDTRSSVETALVKLETGSAFLDRDFVLDIATGGPNDETESPQAWIEKHPTLPNQQALMVTIPPGFTTRTSNPTDQTEILLLADLSGSMDDKLTSLRAAMQFFLKGIPIGRKFNVWCFGSSYKSWQPNSVDYGEASYQSASSWVDTNFHANMGGTELLPAIQAIVTARDKRLPTDIIILTDGETWRLDETLEYIRKQRDLTEGGIRFFALGIGPAVSHALVEGIAKFGGGYAEVVREASEGDWEDRIVSMAEAALMTDHLGPMHLEVNIMRGDGSKQASSIHNAEQSPADISTLSPFNRSRIFFLFDSFKSSESITDVTLKADTAHRTKTFQVPVTLLEKPSITIHRLAARSLLNDLERGQSHIHLGSTRPYPGSWDERNRVRKEAEKIGCKWSLVSKWTSFFLEEELCPAEPDDIWCAEGGAETVDEPGDDLLQSHGPITGVTLVDSGKTSVPASGLLLVGELVSTPRNSDDLFGLPAGRHLQRPVPPRSSLLSNPMRPPGLQLSRRPSSNGRKLRLVEYPHSVVAPDHLISFKMRKSTGVADPEGNTLGKQSDIAPGAVASNESPILGSLSGDPPRDPGSIFEFDDTDADDSETNNTSVPDNGLEGIFKPRMRRLSGGILQHRTAIPSEDEWVFDQVLDPKSQEHKSIQAQLQCCQYAFNASSLPQQRDQTYSWESEEDDAIKFSAFLPPWAPSSDLPPMDAMLEKLRCGPTLPQTNSPTYALGVNIEEIPNILAKPAPGPDYNLESEDDQAIDLYTDVHWGKLSPESLPTDPMYARGAYEEAKAKIEESPEETERRRRRRRVRDEHERVTQPKSGDNKPWTDNRIISELLRFQSAEGYFARGYSVQTGQINDLHPSIITIPGEEEDRHGEQVILLRDFLEEETTKGPGNLLSKHNKGQHNEDVVLLRDILGKEITKRLRTLRDKHDKDHMFGKDMALKERILFTIAVWVLLERDFASKRRLWVLMIRKAKSYLGGRIDRRYDAFDEMKAALEGAKIHGYKSRQDSLAAPLYVNARSFEVQFAVSKTVDNAARMTAESEVLEGEQDRDEVGVELEVGTGEAQDNSQVAGKGSVV</sequence>
<dbReference type="InterPro" id="IPR002035">
    <property type="entry name" value="VWF_A"/>
</dbReference>
<dbReference type="RefSeq" id="XP_062745681.1">
    <property type="nucleotide sequence ID" value="XM_062887564.1"/>
</dbReference>
<keyword evidence="5" id="KW-1185">Reference proteome</keyword>
<evidence type="ECO:0000256" key="1">
    <source>
        <dbReference type="SAM" id="MobiDB-lite"/>
    </source>
</evidence>
<organism evidence="4 5">
    <name type="scientific">Podospora pseudocomata</name>
    <dbReference type="NCBI Taxonomy" id="2093779"/>
    <lineage>
        <taxon>Eukaryota</taxon>
        <taxon>Fungi</taxon>
        <taxon>Dikarya</taxon>
        <taxon>Ascomycota</taxon>
        <taxon>Pezizomycotina</taxon>
        <taxon>Sordariomycetes</taxon>
        <taxon>Sordariomycetidae</taxon>
        <taxon>Sordariales</taxon>
        <taxon>Podosporaceae</taxon>
        <taxon>Podospora</taxon>
    </lineage>
</organism>
<dbReference type="Pfam" id="PF13768">
    <property type="entry name" value="VWA_3"/>
    <property type="match status" value="1"/>
</dbReference>
<dbReference type="SUPFAM" id="SSF53300">
    <property type="entry name" value="vWA-like"/>
    <property type="match status" value="1"/>
</dbReference>
<evidence type="ECO:0000259" key="3">
    <source>
        <dbReference type="PROSITE" id="PS51468"/>
    </source>
</evidence>
<reference evidence="4 5" key="1">
    <citation type="journal article" date="2023" name="bioRxiv">
        <title>High-quality genome assemblies of four members of thePodospora anserinaspecies complex.</title>
        <authorList>
            <person name="Ament-Velasquez S.L."/>
            <person name="Vogan A.A."/>
            <person name="Wallerman O."/>
            <person name="Hartmann F."/>
            <person name="Gautier V."/>
            <person name="Silar P."/>
            <person name="Giraud T."/>
            <person name="Johannesson H."/>
        </authorList>
    </citation>
    <scope>NUCLEOTIDE SEQUENCE [LARGE SCALE GENOMIC DNA]</scope>
    <source>
        <strain evidence="4 5">CBS 415.72m</strain>
    </source>
</reference>
<dbReference type="Pfam" id="PF08487">
    <property type="entry name" value="VIT"/>
    <property type="match status" value="1"/>
</dbReference>
<dbReference type="SMART" id="SM00609">
    <property type="entry name" value="VIT"/>
    <property type="match status" value="1"/>
</dbReference>
<dbReference type="EMBL" id="JAFFHA010000004">
    <property type="protein sequence ID" value="KAK4656706.1"/>
    <property type="molecule type" value="Genomic_DNA"/>
</dbReference>
<comment type="caution">
    <text evidence="4">The sequence shown here is derived from an EMBL/GenBank/DDBJ whole genome shotgun (WGS) entry which is preliminary data.</text>
</comment>
<dbReference type="InterPro" id="IPR013694">
    <property type="entry name" value="VIT"/>
</dbReference>
<proteinExistence type="predicted"/>
<evidence type="ECO:0000313" key="5">
    <source>
        <dbReference type="Proteomes" id="UP001323405"/>
    </source>
</evidence>
<evidence type="ECO:0000259" key="2">
    <source>
        <dbReference type="PROSITE" id="PS50234"/>
    </source>
</evidence>
<protein>
    <recommendedName>
        <fullName evidence="6">VWFA domain-containing protein</fullName>
    </recommendedName>
</protein>